<dbReference type="Pfam" id="PF00440">
    <property type="entry name" value="TetR_N"/>
    <property type="match status" value="1"/>
</dbReference>
<dbReference type="GO" id="GO:0003700">
    <property type="term" value="F:DNA-binding transcription factor activity"/>
    <property type="evidence" value="ECO:0007669"/>
    <property type="project" value="TreeGrafter"/>
</dbReference>
<dbReference type="PANTHER" id="PTHR30055:SF238">
    <property type="entry name" value="MYCOFACTOCIN BIOSYNTHESIS TRANSCRIPTIONAL REGULATOR MFTR-RELATED"/>
    <property type="match status" value="1"/>
</dbReference>
<keyword evidence="2" id="KW-0805">Transcription regulation</keyword>
<dbReference type="Proteomes" id="UP000267418">
    <property type="component" value="Unassembled WGS sequence"/>
</dbReference>
<evidence type="ECO:0000256" key="4">
    <source>
        <dbReference type="ARBA" id="ARBA00023163"/>
    </source>
</evidence>
<evidence type="ECO:0000256" key="5">
    <source>
        <dbReference type="PROSITE-ProRule" id="PRU00335"/>
    </source>
</evidence>
<dbReference type="PROSITE" id="PS01081">
    <property type="entry name" value="HTH_TETR_1"/>
    <property type="match status" value="1"/>
</dbReference>
<dbReference type="GO" id="GO:0000976">
    <property type="term" value="F:transcription cis-regulatory region binding"/>
    <property type="evidence" value="ECO:0007669"/>
    <property type="project" value="TreeGrafter"/>
</dbReference>
<keyword evidence="3 5" id="KW-0238">DNA-binding</keyword>
<dbReference type="Gene3D" id="1.10.357.10">
    <property type="entry name" value="Tetracycline Repressor, domain 2"/>
    <property type="match status" value="1"/>
</dbReference>
<dbReference type="InterPro" id="IPR009057">
    <property type="entry name" value="Homeodomain-like_sf"/>
</dbReference>
<protein>
    <submittedName>
        <fullName evidence="7">TetR family transcriptional regulator</fullName>
    </submittedName>
</protein>
<organism evidence="7 8">
    <name type="scientific">Variovorax gossypii</name>
    <dbReference type="NCBI Taxonomy" id="1679495"/>
    <lineage>
        <taxon>Bacteria</taxon>
        <taxon>Pseudomonadati</taxon>
        <taxon>Pseudomonadota</taxon>
        <taxon>Betaproteobacteria</taxon>
        <taxon>Burkholderiales</taxon>
        <taxon>Comamonadaceae</taxon>
        <taxon>Variovorax</taxon>
    </lineage>
</organism>
<gene>
    <name evidence="7" type="ORF">EJP69_20135</name>
</gene>
<keyword evidence="4" id="KW-0804">Transcription</keyword>
<evidence type="ECO:0000256" key="2">
    <source>
        <dbReference type="ARBA" id="ARBA00023015"/>
    </source>
</evidence>
<reference evidence="7 8" key="1">
    <citation type="submission" date="2018-12" db="EMBL/GenBank/DDBJ databases">
        <title>The genome of Variovorax gossypii DSM 100435.</title>
        <authorList>
            <person name="Gao J."/>
            <person name="Sun J."/>
        </authorList>
    </citation>
    <scope>NUCLEOTIDE SEQUENCE [LARGE SCALE GENOMIC DNA]</scope>
    <source>
        <strain evidence="7 8">DSM 100435</strain>
    </source>
</reference>
<dbReference type="InterPro" id="IPR023772">
    <property type="entry name" value="DNA-bd_HTH_TetR-type_CS"/>
</dbReference>
<dbReference type="AlphaFoldDB" id="A0A3S0IZ26"/>
<dbReference type="PANTHER" id="PTHR30055">
    <property type="entry name" value="HTH-TYPE TRANSCRIPTIONAL REGULATOR RUTR"/>
    <property type="match status" value="1"/>
</dbReference>
<dbReference type="PRINTS" id="PR00455">
    <property type="entry name" value="HTHTETR"/>
</dbReference>
<evidence type="ECO:0000256" key="3">
    <source>
        <dbReference type="ARBA" id="ARBA00023125"/>
    </source>
</evidence>
<keyword evidence="8" id="KW-1185">Reference proteome</keyword>
<dbReference type="PROSITE" id="PS50977">
    <property type="entry name" value="HTH_TETR_2"/>
    <property type="match status" value="1"/>
</dbReference>
<name>A0A3S0IZ26_9BURK</name>
<evidence type="ECO:0000256" key="1">
    <source>
        <dbReference type="ARBA" id="ARBA00022491"/>
    </source>
</evidence>
<dbReference type="SUPFAM" id="SSF46689">
    <property type="entry name" value="Homeodomain-like"/>
    <property type="match status" value="1"/>
</dbReference>
<dbReference type="InterPro" id="IPR001647">
    <property type="entry name" value="HTH_TetR"/>
</dbReference>
<sequence>MGRWEPDGEGRLRMAAMELFAEVGYEQATVAAIAERAGLTSRTFFRYFTDKREVLFSGSEVLQESMVAALRGAPTDATAMEAMAFALQAPADFFDEDRRDFARVRASVIAATGELHERELIKLSRLSAAMAEALRARGFGEPDASLVAEAGIAVFRVAFAQWVGLAERRTYGDIVGALLVRLKTLAAVH</sequence>
<evidence type="ECO:0000313" key="8">
    <source>
        <dbReference type="Proteomes" id="UP000267418"/>
    </source>
</evidence>
<accession>A0A3S0IZ26</accession>
<evidence type="ECO:0000259" key="6">
    <source>
        <dbReference type="PROSITE" id="PS50977"/>
    </source>
</evidence>
<feature type="DNA-binding region" description="H-T-H motif" evidence="5">
    <location>
        <begin position="29"/>
        <end position="48"/>
    </location>
</feature>
<feature type="domain" description="HTH tetR-type" evidence="6">
    <location>
        <begin position="6"/>
        <end position="66"/>
    </location>
</feature>
<dbReference type="OrthoDB" id="8535430at2"/>
<proteinExistence type="predicted"/>
<dbReference type="EMBL" id="RXOE01000005">
    <property type="protein sequence ID" value="RTQ33003.1"/>
    <property type="molecule type" value="Genomic_DNA"/>
</dbReference>
<comment type="caution">
    <text evidence="7">The sequence shown here is derived from an EMBL/GenBank/DDBJ whole genome shotgun (WGS) entry which is preliminary data.</text>
</comment>
<keyword evidence="1" id="KW-0678">Repressor</keyword>
<evidence type="ECO:0000313" key="7">
    <source>
        <dbReference type="EMBL" id="RTQ33003.1"/>
    </source>
</evidence>
<dbReference type="InterPro" id="IPR050109">
    <property type="entry name" value="HTH-type_TetR-like_transc_reg"/>
</dbReference>